<accession>A0A8C6XNZ0</accession>
<evidence type="ECO:0000313" key="7">
    <source>
        <dbReference type="Proteomes" id="UP000694559"/>
    </source>
</evidence>
<feature type="domain" description="C2H2-type" evidence="5">
    <location>
        <begin position="56"/>
        <end position="78"/>
    </location>
</feature>
<evidence type="ECO:0000256" key="2">
    <source>
        <dbReference type="ARBA" id="ARBA00022771"/>
    </source>
</evidence>
<feature type="compositionally biased region" description="Polar residues" evidence="4">
    <location>
        <begin position="545"/>
        <end position="559"/>
    </location>
</feature>
<dbReference type="AlphaFoldDB" id="A0A8C6XNZ0"/>
<dbReference type="Ensembl" id="ENSNNAT00000017170.1">
    <property type="protein sequence ID" value="ENSNNAP00000016364.1"/>
    <property type="gene ID" value="ENSNNAG00000011014.1"/>
</dbReference>
<keyword evidence="1" id="KW-0479">Metal-binding</keyword>
<dbReference type="GeneTree" id="ENSGT00940000160909"/>
<dbReference type="Proteomes" id="UP000694559">
    <property type="component" value="Unplaced"/>
</dbReference>
<keyword evidence="7" id="KW-1185">Reference proteome</keyword>
<dbReference type="GO" id="GO:0043198">
    <property type="term" value="C:dendritic shaft"/>
    <property type="evidence" value="ECO:0007669"/>
    <property type="project" value="Ensembl"/>
</dbReference>
<dbReference type="OMA" id="THEHWFH"/>
<evidence type="ECO:0000313" key="6">
    <source>
        <dbReference type="Ensembl" id="ENSNNAP00000016364.1"/>
    </source>
</evidence>
<dbReference type="GO" id="GO:0005737">
    <property type="term" value="C:cytoplasm"/>
    <property type="evidence" value="ECO:0007669"/>
    <property type="project" value="Ensembl"/>
</dbReference>
<dbReference type="SUPFAM" id="SSF57667">
    <property type="entry name" value="beta-beta-alpha zinc fingers"/>
    <property type="match status" value="1"/>
</dbReference>
<dbReference type="GO" id="GO:0005886">
    <property type="term" value="C:plasma membrane"/>
    <property type="evidence" value="ECO:0007669"/>
    <property type="project" value="Ensembl"/>
</dbReference>
<protein>
    <submittedName>
        <fullName evidence="6">Zinc finger protein 804A</fullName>
    </submittedName>
</protein>
<keyword evidence="3" id="KW-0862">Zinc</keyword>
<evidence type="ECO:0000256" key="3">
    <source>
        <dbReference type="ARBA" id="ARBA00022833"/>
    </source>
</evidence>
<dbReference type="InterPro" id="IPR036236">
    <property type="entry name" value="Znf_C2H2_sf"/>
</dbReference>
<dbReference type="InterPro" id="IPR052445">
    <property type="entry name" value="ZnF-G_patch_domain"/>
</dbReference>
<reference evidence="6" key="2">
    <citation type="submission" date="2025-09" db="UniProtKB">
        <authorList>
            <consortium name="Ensembl"/>
        </authorList>
    </citation>
    <scope>IDENTIFICATION</scope>
</reference>
<keyword evidence="2" id="KW-0863">Zinc-finger</keyword>
<dbReference type="GO" id="GO:0008270">
    <property type="term" value="F:zinc ion binding"/>
    <property type="evidence" value="ECO:0007669"/>
    <property type="project" value="UniProtKB-KW"/>
</dbReference>
<dbReference type="OrthoDB" id="4822at2759"/>
<gene>
    <name evidence="6" type="primary">ZNF804A</name>
</gene>
<feature type="region of interest" description="Disordered" evidence="4">
    <location>
        <begin position="284"/>
        <end position="305"/>
    </location>
</feature>
<dbReference type="GO" id="GO:0043197">
    <property type="term" value="C:dendritic spine"/>
    <property type="evidence" value="ECO:0007669"/>
    <property type="project" value="Ensembl"/>
</dbReference>
<dbReference type="GO" id="GO:0043025">
    <property type="term" value="C:neuronal cell body"/>
    <property type="evidence" value="ECO:0007669"/>
    <property type="project" value="Ensembl"/>
</dbReference>
<sequence length="1183" mass="132716">NINIALGKINIHFIYFHFHKIKNILSHVSPKKFKDYAEKENTIAKALEDLKANFYCELCDKQYYKHQEFDNHINSYDHAHKQRLKELKQREFARNVASKSRKDEKKQEKALQRLHKLAELRKEAACAPGSGPMFRSTTVMVRDNFNEIPQCGLIDSTKKEQDFNFALLHSSKTASNVSSVAPLIPETLANSGPDIKLGDQVQGFHGHKVGFSFAFPKKASIKLESSAAAFSEYNDETSSEHGVSRRSRFVPGPGNLPVSSAEEIALCFDEKPSSIAPLMEKHDVDSAESIPAQDSNGPPTEGNGIQHFPELRHTFSHIKGPGFVDSDSCGTEVDSSALPDEILTKGTLGSQTLPVESNGNESMGNECVVLPVNEEHLSQHNTQEENDSNIRNDSVTSEVEIKECTPDGPIPANSEGEIRTLPNKQIPSKRLCEPFVPVLNKHGYTILQWPCEMLLYTKTEPSISYSCNPLCFDFRSSKSSESLEKNKQPPNIPNSAQKIESGQDLDCNHPNESLSENSVCAAVAPISSTESCNLEKKQDELSLDPLQSTGKNETHQNIIKSADEQENKGWNKRTHEKRFYRNRKRKRRRKQCYHHYEEMTELTAKISPVAEQKNNFIEFEKHQKLHSTMEQGINESQLGDSVLEQLEETDKIPEKEDNDYPRTISIITHVHRNQSPQTICNTNDSRNCCINSNHLWTKSKPICHRQSNKVGSNSGSCNSVYSRPFCDWTTTRQCSNPDHKDLSHYPDKKCTNQSQPIKRAYNSVTDEPERSHRKRRYHTHSYSSDESSVAQTCFSEENIRQLSKLEVACKLKRKRRRKRIRIHDIFIERRSGKNITVGSPTEVVKFEDLPNKLTEENPEQTNSHSNADYAKSIENKMQPVGSQTDSPSEHLVSSENIQDSNCSISEPTPCLEESTLSKNENAPEIQASLKMSTSEKHPNQSPPKGFLCPNEVAEPAPQEKRNPSTNEWLRYAPDILNSMPPLHLKETHMNSHAFLTTEQILAPFTFPEHALLLPNENHDKFKDLQLEAYHQIIQQNMLASKMKLTFPPAALQPSGAPLPPLPLQQQPLCSTSVTMIHHTVLQQHAAAAAAAAAATASTFKVLQPHQQFLSQVPALSRVPLPHLSLGPRLCPAGHTAMVGPPQLPVIPASILHSSHLAFPPLPHTLFPSLLSPHPAVIPLQPLF</sequence>
<dbReference type="PROSITE" id="PS00028">
    <property type="entry name" value="ZINC_FINGER_C2H2_1"/>
    <property type="match status" value="1"/>
</dbReference>
<feature type="compositionally biased region" description="Basic and acidic residues" evidence="4">
    <location>
        <begin position="737"/>
        <end position="750"/>
    </location>
</feature>
<feature type="region of interest" description="Disordered" evidence="4">
    <location>
        <begin position="878"/>
        <end position="918"/>
    </location>
</feature>
<feature type="compositionally biased region" description="Polar residues" evidence="4">
    <location>
        <begin position="880"/>
        <end position="906"/>
    </location>
</feature>
<evidence type="ECO:0000256" key="4">
    <source>
        <dbReference type="SAM" id="MobiDB-lite"/>
    </source>
</evidence>
<dbReference type="GO" id="GO:0005634">
    <property type="term" value="C:nucleus"/>
    <property type="evidence" value="ECO:0007669"/>
    <property type="project" value="Ensembl"/>
</dbReference>
<feature type="region of interest" description="Disordered" evidence="4">
    <location>
        <begin position="931"/>
        <end position="965"/>
    </location>
</feature>
<dbReference type="PANTHER" id="PTHR17614">
    <property type="entry name" value="ZINC FINGER-CONTAINING"/>
    <property type="match status" value="1"/>
</dbReference>
<dbReference type="GO" id="GO:1901588">
    <property type="term" value="C:dendritic microtubule"/>
    <property type="evidence" value="ECO:0007669"/>
    <property type="project" value="Ensembl"/>
</dbReference>
<dbReference type="GO" id="GO:0030426">
    <property type="term" value="C:growth cone"/>
    <property type="evidence" value="ECO:0007669"/>
    <property type="project" value="Ensembl"/>
</dbReference>
<evidence type="ECO:0000259" key="5">
    <source>
        <dbReference type="PROSITE" id="PS00028"/>
    </source>
</evidence>
<dbReference type="GO" id="GO:0010976">
    <property type="term" value="P:positive regulation of neuron projection development"/>
    <property type="evidence" value="ECO:0007669"/>
    <property type="project" value="Ensembl"/>
</dbReference>
<dbReference type="GO" id="GO:0010628">
    <property type="term" value="P:positive regulation of gene expression"/>
    <property type="evidence" value="ECO:0007669"/>
    <property type="project" value="Ensembl"/>
</dbReference>
<evidence type="ECO:0000256" key="1">
    <source>
        <dbReference type="ARBA" id="ARBA00022723"/>
    </source>
</evidence>
<dbReference type="PANTHER" id="PTHR17614:SF13">
    <property type="entry name" value="ZINC FINGER PROTEIN 804A"/>
    <property type="match status" value="1"/>
</dbReference>
<dbReference type="InterPro" id="IPR013087">
    <property type="entry name" value="Znf_C2H2_type"/>
</dbReference>
<name>A0A8C6XNZ0_NAJNA</name>
<reference evidence="6" key="1">
    <citation type="submission" date="2025-08" db="UniProtKB">
        <authorList>
            <consortium name="Ensembl"/>
        </authorList>
    </citation>
    <scope>IDENTIFICATION</scope>
</reference>
<organism evidence="6 7">
    <name type="scientific">Naja naja</name>
    <name type="common">Indian cobra</name>
    <dbReference type="NCBI Taxonomy" id="35670"/>
    <lineage>
        <taxon>Eukaryota</taxon>
        <taxon>Metazoa</taxon>
        <taxon>Chordata</taxon>
        <taxon>Craniata</taxon>
        <taxon>Vertebrata</taxon>
        <taxon>Euteleostomi</taxon>
        <taxon>Lepidosauria</taxon>
        <taxon>Squamata</taxon>
        <taxon>Bifurcata</taxon>
        <taxon>Unidentata</taxon>
        <taxon>Episquamata</taxon>
        <taxon>Toxicofera</taxon>
        <taxon>Serpentes</taxon>
        <taxon>Colubroidea</taxon>
        <taxon>Elapidae</taxon>
        <taxon>Elapinae</taxon>
        <taxon>Naja</taxon>
    </lineage>
</organism>
<proteinExistence type="predicted"/>
<feature type="region of interest" description="Disordered" evidence="4">
    <location>
        <begin position="543"/>
        <end position="575"/>
    </location>
</feature>
<feature type="region of interest" description="Disordered" evidence="4">
    <location>
        <begin position="737"/>
        <end position="783"/>
    </location>
</feature>
<feature type="region of interest" description="Disordered" evidence="4">
    <location>
        <begin position="481"/>
        <end position="508"/>
    </location>
</feature>